<keyword evidence="2" id="KW-0378">Hydrolase</keyword>
<dbReference type="AlphaFoldDB" id="A0A0A2TBM5"/>
<dbReference type="InterPro" id="IPR037522">
    <property type="entry name" value="HD_GYP_dom"/>
</dbReference>
<evidence type="ECO:0000313" key="2">
    <source>
        <dbReference type="EMBL" id="KGP73232.1"/>
    </source>
</evidence>
<dbReference type="PANTHER" id="PTHR43155:SF2">
    <property type="entry name" value="CYCLIC DI-GMP PHOSPHODIESTERASE PA4108"/>
    <property type="match status" value="1"/>
</dbReference>
<reference evidence="2 3" key="1">
    <citation type="journal article" date="2015" name="Stand. Genomic Sci.">
        <title>High quality draft genome sequence of the moderately halophilic bacterium Pontibacillus yanchengensis Y32(T) and comparison among Pontibacillus genomes.</title>
        <authorList>
            <person name="Huang J."/>
            <person name="Qiao Z.X."/>
            <person name="Tang J.W."/>
            <person name="Wang G."/>
        </authorList>
    </citation>
    <scope>NUCLEOTIDE SEQUENCE [LARGE SCALE GENOMIC DNA]</scope>
    <source>
        <strain evidence="2 3">Y32</strain>
    </source>
</reference>
<dbReference type="PROSITE" id="PS51832">
    <property type="entry name" value="HD_GYP"/>
    <property type="match status" value="1"/>
</dbReference>
<dbReference type="EMBL" id="AVBF01000016">
    <property type="protein sequence ID" value="KGP73232.1"/>
    <property type="molecule type" value="Genomic_DNA"/>
</dbReference>
<dbReference type="Proteomes" id="UP000030147">
    <property type="component" value="Unassembled WGS sequence"/>
</dbReference>
<dbReference type="STRING" id="1385514.N782_06980"/>
<name>A0A0A2TBM5_9BACI</name>
<evidence type="ECO:0000313" key="3">
    <source>
        <dbReference type="Proteomes" id="UP000030147"/>
    </source>
</evidence>
<dbReference type="InterPro" id="IPR003607">
    <property type="entry name" value="HD/PDEase_dom"/>
</dbReference>
<proteinExistence type="predicted"/>
<evidence type="ECO:0000259" key="1">
    <source>
        <dbReference type="PROSITE" id="PS51832"/>
    </source>
</evidence>
<gene>
    <name evidence="2" type="ORF">N782_06980</name>
</gene>
<protein>
    <submittedName>
        <fullName evidence="2">Phosphohydrolase</fullName>
    </submittedName>
</protein>
<sequence length="364" mass="41617">MRVHPSQLVSGCMVTTDVIGKTNQPIVPKNTVIKPIHITVLHKFLVNDVEVAPKLANGEAFLPEHAIEEEDYIEQDDGKEEQHVPFLNLYLEAVQEYKNMFKDWQSGAPINIAKVRTLLVPLIEKANENKGKVFMLHHYSTKEDYFYHHSIAVGLLSAVIAHQLKYSNGEVIQIGLTGFLSDCGMAKIDERILFKKAPLITQEFEEIKKHPTYSYRLVENIPVLKNNVRLGVLQHHERMDGSGYPIGLTSSKLNPYGKIVAVCDMYHAMTSERLYRSKQSPFMVLEELMQDQFGKFDHTVVQALITSMTNFTTGTHVRLSNNQNAEIIFMEQKLPTRPMVRLQHNEEIIHLKNHSSLYIEEILT</sequence>
<keyword evidence="3" id="KW-1185">Reference proteome</keyword>
<feature type="domain" description="HD-GYP" evidence="1">
    <location>
        <begin position="124"/>
        <end position="320"/>
    </location>
</feature>
<dbReference type="Gene3D" id="1.10.3210.10">
    <property type="entry name" value="Hypothetical protein af1432"/>
    <property type="match status" value="1"/>
</dbReference>
<dbReference type="Pfam" id="PF13487">
    <property type="entry name" value="HD_5"/>
    <property type="match status" value="1"/>
</dbReference>
<dbReference type="CDD" id="cd00077">
    <property type="entry name" value="HDc"/>
    <property type="match status" value="1"/>
</dbReference>
<dbReference type="GO" id="GO:0016787">
    <property type="term" value="F:hydrolase activity"/>
    <property type="evidence" value="ECO:0007669"/>
    <property type="project" value="UniProtKB-KW"/>
</dbReference>
<dbReference type="eggNOG" id="COG2206">
    <property type="taxonomic scope" value="Bacteria"/>
</dbReference>
<dbReference type="PANTHER" id="PTHR43155">
    <property type="entry name" value="CYCLIC DI-GMP PHOSPHODIESTERASE PA4108-RELATED"/>
    <property type="match status" value="1"/>
</dbReference>
<comment type="caution">
    <text evidence="2">The sequence shown here is derived from an EMBL/GenBank/DDBJ whole genome shotgun (WGS) entry which is preliminary data.</text>
</comment>
<organism evidence="2 3">
    <name type="scientific">Pontibacillus yanchengensis Y32</name>
    <dbReference type="NCBI Taxonomy" id="1385514"/>
    <lineage>
        <taxon>Bacteria</taxon>
        <taxon>Bacillati</taxon>
        <taxon>Bacillota</taxon>
        <taxon>Bacilli</taxon>
        <taxon>Bacillales</taxon>
        <taxon>Bacillaceae</taxon>
        <taxon>Pontibacillus</taxon>
    </lineage>
</organism>
<dbReference type="SUPFAM" id="SSF109604">
    <property type="entry name" value="HD-domain/PDEase-like"/>
    <property type="match status" value="1"/>
</dbReference>
<accession>A0A0A2TBM5</accession>